<dbReference type="PROSITE" id="PS00063">
    <property type="entry name" value="ALDOKETO_REDUCTASE_3"/>
    <property type="match status" value="2"/>
</dbReference>
<feature type="domain" description="NADP-dependent oxidoreductase" evidence="4">
    <location>
        <begin position="326"/>
        <end position="611"/>
    </location>
</feature>
<sequence>MAAKIFLNLPGGLKMPALGFGTFDSNDETEVTVSLNAALEAGYRHIDTAYVYQNEKIIGNVLKQWFASGKLKREDIFITTKLPPQGVHPDRVEIFMKKSLENLQLDYVDLYLIHLPIGFKYDESAGRIKVNEKGDVQFEGKTDHAAVWRKMEEQVDAGRAKTIGLSNYNIAQIETVLKTARIKPANLQVENHVYLQQTVLVDFCHKNGITVVAFSPLAAPGHNKFVEKFGQAGKELPDILGDSVVGKIAKKHSKTPAQIVLRFLIQREIAAIPKSITPKRIQENINVFDFSLDDNDMKELKKLNNIGKMAANKYLILPEGLKMPALGFGTFDSNDEIEVTVSLNAALEAGYRHIDTAYVYQNEKIIGNVLKQWFASGKLKREDIFITTKLPMYGVHPDRVEFFMKKSLENLQLKYVDLYLVHLPLGFKYDESTGRMKVNEKGEVQFEGKTDHAAIWRKMEEQVDAGRAKAIGLSNYNISQIETVLKSARIKPANLQVELHVFLQQNALVDFCHKNGITVVAHTPLGSPGYNKFLKKIGKPERDLPDILSNPVIGKIAKKHSKSSAQIAIRFLIQRGIAPIPKSVTPKRVQENINVFDFTLDDNDMKELKNLEVGEKARSKDEAEITTALNVALEAGYRHIDTAYAYENEKIIGNVLKQWFASGKVKREDLFITTKLPMHGVHPDRVEHFMKKSLENLQLHYVDLYLIHIPFGLKFDESTGGPKVNEKGQLQFEGKTDQAALWKQNALVDFCHKNGITVVAYSPLASPGFNKFLKKMGKQAKELPDILSDPVVSKIAKKHSKTPAQIALRFLIQRGVAAIPKSVTPKRVQENINVFDFTLDDNDLKELRNLDVGERARICDWKVVDGIYQMAAMTFLNLPGGVKMPALGIGTFDAISEADVTTSLNAAFEAGYRHVDTAHVYQNEKNIGKVLKQWFASGKLKREDLFITTKLPMYGVHPDRVEFFMKTSLENLQLDYVDLYLVHFPAGTKFDESTRKQKVNEKKEPVFEGKTDQAAVWKCKDETETAAAVNAALEAGYRHIDTAYRYENEKIIGKVLKEWFASGELKREDVFITTKLPLHAVHPDRVEPFMKKSLKNLQLDYVDLYLIHFPIGFKYHEETEKLKINEKGEMETEGKTDHAAIWKKMEEQVDAGRTKTIGLSNYTMAQIQTVLKSARIKPANLQVELHVYLQQPALVDFCKKNGITVVAYCPLGSPGYNNFLKSLGQEPKELPDILADPVVAKIAKKHSKTPAQIVLRFLIQKGIAPVPKSVTPKRLRENINVFDFALDDADFKDLLNLDRGEKGRISDFKMFKGVQQHPDFPIKG</sequence>
<dbReference type="SUPFAM" id="SSF51430">
    <property type="entry name" value="NAD(P)-linked oxidoreductase"/>
    <property type="match status" value="5"/>
</dbReference>
<evidence type="ECO:0000259" key="4">
    <source>
        <dbReference type="Pfam" id="PF00248"/>
    </source>
</evidence>
<feature type="domain" description="NADP-dependent oxidoreductase" evidence="4">
    <location>
        <begin position="614"/>
        <end position="711"/>
    </location>
</feature>
<dbReference type="InterPro" id="IPR036812">
    <property type="entry name" value="NAD(P)_OxRdtase_dom_sf"/>
</dbReference>
<feature type="domain" description="NADP-dependent oxidoreductase" evidence="4">
    <location>
        <begin position="888"/>
        <end position="988"/>
    </location>
</feature>
<dbReference type="Gene3D" id="3.20.20.100">
    <property type="entry name" value="NADP-dependent oxidoreductase domain"/>
    <property type="match status" value="6"/>
</dbReference>
<dbReference type="PRINTS" id="PR00069">
    <property type="entry name" value="ALDKETRDTASE"/>
</dbReference>
<dbReference type="InterPro" id="IPR020471">
    <property type="entry name" value="AKR"/>
</dbReference>
<dbReference type="EMBL" id="JABDTM020020433">
    <property type="protein sequence ID" value="KAH0817030.1"/>
    <property type="molecule type" value="Genomic_DNA"/>
</dbReference>
<feature type="domain" description="NADP-dependent oxidoreductase" evidence="4">
    <location>
        <begin position="1017"/>
        <end position="1294"/>
    </location>
</feature>
<feature type="domain" description="NADP-dependent oxidoreductase" evidence="4">
    <location>
        <begin position="743"/>
        <end position="850"/>
    </location>
</feature>
<dbReference type="InterPro" id="IPR018170">
    <property type="entry name" value="Aldo/ket_reductase_CS"/>
</dbReference>
<dbReference type="InterPro" id="IPR023210">
    <property type="entry name" value="NADP_OxRdtase_dom"/>
</dbReference>
<comment type="similarity">
    <text evidence="1">Belongs to the aldo/keto reductase family.</text>
</comment>
<dbReference type="Proteomes" id="UP000719412">
    <property type="component" value="Unassembled WGS sequence"/>
</dbReference>
<organism evidence="5 6">
    <name type="scientific">Tenebrio molitor</name>
    <name type="common">Yellow mealworm beetle</name>
    <dbReference type="NCBI Taxonomy" id="7067"/>
    <lineage>
        <taxon>Eukaryota</taxon>
        <taxon>Metazoa</taxon>
        <taxon>Ecdysozoa</taxon>
        <taxon>Arthropoda</taxon>
        <taxon>Hexapoda</taxon>
        <taxon>Insecta</taxon>
        <taxon>Pterygota</taxon>
        <taxon>Neoptera</taxon>
        <taxon>Endopterygota</taxon>
        <taxon>Coleoptera</taxon>
        <taxon>Polyphaga</taxon>
        <taxon>Cucujiformia</taxon>
        <taxon>Tenebrionidae</taxon>
        <taxon>Tenebrio</taxon>
    </lineage>
</organism>
<protein>
    <recommendedName>
        <fullName evidence="4">NADP-dependent oxidoreductase domain-containing protein</fullName>
    </recommendedName>
</protein>
<dbReference type="PROSITE" id="PS00798">
    <property type="entry name" value="ALDOKETO_REDUCTASE_1"/>
    <property type="match status" value="5"/>
</dbReference>
<evidence type="ECO:0000313" key="5">
    <source>
        <dbReference type="EMBL" id="KAH0817030.1"/>
    </source>
</evidence>
<evidence type="ECO:0000256" key="1">
    <source>
        <dbReference type="ARBA" id="ARBA00007905"/>
    </source>
</evidence>
<evidence type="ECO:0000256" key="2">
    <source>
        <dbReference type="ARBA" id="ARBA00022857"/>
    </source>
</evidence>
<feature type="domain" description="NADP-dependent oxidoreductase" evidence="4">
    <location>
        <begin position="18"/>
        <end position="304"/>
    </location>
</feature>
<reference evidence="5" key="2">
    <citation type="submission" date="2021-08" db="EMBL/GenBank/DDBJ databases">
        <authorList>
            <person name="Eriksson T."/>
        </authorList>
    </citation>
    <scope>NUCLEOTIDE SEQUENCE</scope>
    <source>
        <strain evidence="5">Stoneville</strain>
        <tissue evidence="5">Whole head</tissue>
    </source>
</reference>
<proteinExistence type="inferred from homology"/>
<keyword evidence="2" id="KW-0521">NADP</keyword>
<keyword evidence="6" id="KW-1185">Reference proteome</keyword>
<reference evidence="5" key="1">
    <citation type="journal article" date="2020" name="J Insects Food Feed">
        <title>The yellow mealworm (Tenebrio molitor) genome: a resource for the emerging insects as food and feed industry.</title>
        <authorList>
            <person name="Eriksson T."/>
            <person name="Andere A."/>
            <person name="Kelstrup H."/>
            <person name="Emery V."/>
            <person name="Picard C."/>
        </authorList>
    </citation>
    <scope>NUCLEOTIDE SEQUENCE</scope>
    <source>
        <strain evidence="5">Stoneville</strain>
        <tissue evidence="5">Whole head</tissue>
    </source>
</reference>
<dbReference type="PROSITE" id="PS00062">
    <property type="entry name" value="ALDOKETO_REDUCTASE_2"/>
    <property type="match status" value="3"/>
</dbReference>
<evidence type="ECO:0000313" key="6">
    <source>
        <dbReference type="Proteomes" id="UP000719412"/>
    </source>
</evidence>
<dbReference type="FunFam" id="3.20.20.100:FF:000006">
    <property type="entry name" value="Aldo-keto reductase family 1 member A1"/>
    <property type="match status" value="3"/>
</dbReference>
<dbReference type="PANTHER" id="PTHR11732">
    <property type="entry name" value="ALDO/KETO REDUCTASE"/>
    <property type="match status" value="1"/>
</dbReference>
<dbReference type="Pfam" id="PF00248">
    <property type="entry name" value="Aldo_ket_red"/>
    <property type="match status" value="6"/>
</dbReference>
<keyword evidence="3" id="KW-0560">Oxidoreductase</keyword>
<evidence type="ECO:0000256" key="3">
    <source>
        <dbReference type="ARBA" id="ARBA00023002"/>
    </source>
</evidence>
<accession>A0A8J6HDW8</accession>
<dbReference type="GO" id="GO:0016491">
    <property type="term" value="F:oxidoreductase activity"/>
    <property type="evidence" value="ECO:0007669"/>
    <property type="project" value="UniProtKB-KW"/>
</dbReference>
<gene>
    <name evidence="5" type="ORF">GEV33_005761</name>
</gene>
<comment type="caution">
    <text evidence="5">The sequence shown here is derived from an EMBL/GenBank/DDBJ whole genome shotgun (WGS) entry which is preliminary data.</text>
</comment>
<name>A0A8J6HDW8_TENMO</name>